<dbReference type="AlphaFoldDB" id="A0A6V7GUT8"/>
<dbReference type="Pfam" id="PF00046">
    <property type="entry name" value="Homeodomain"/>
    <property type="match status" value="1"/>
</dbReference>
<keyword evidence="2 5" id="KW-0238">DNA-binding</keyword>
<evidence type="ECO:0000256" key="1">
    <source>
        <dbReference type="ARBA" id="ARBA00004123"/>
    </source>
</evidence>
<dbReference type="GO" id="GO:0005634">
    <property type="term" value="C:nucleus"/>
    <property type="evidence" value="ECO:0007669"/>
    <property type="project" value="UniProtKB-SubCell"/>
</dbReference>
<dbReference type="InterPro" id="IPR001356">
    <property type="entry name" value="HD"/>
</dbReference>
<evidence type="ECO:0000256" key="2">
    <source>
        <dbReference type="ARBA" id="ARBA00023125"/>
    </source>
</evidence>
<gene>
    <name evidence="8" type="ORF">MHI_LOCUS90973</name>
</gene>
<evidence type="ECO:0000313" key="8">
    <source>
        <dbReference type="EMBL" id="CAD1469006.1"/>
    </source>
</evidence>
<proteinExistence type="predicted"/>
<organism evidence="8 9">
    <name type="scientific">Heterotrigona itama</name>
    <dbReference type="NCBI Taxonomy" id="395501"/>
    <lineage>
        <taxon>Eukaryota</taxon>
        <taxon>Metazoa</taxon>
        <taxon>Ecdysozoa</taxon>
        <taxon>Arthropoda</taxon>
        <taxon>Hexapoda</taxon>
        <taxon>Insecta</taxon>
        <taxon>Pterygota</taxon>
        <taxon>Neoptera</taxon>
        <taxon>Endopterygota</taxon>
        <taxon>Hymenoptera</taxon>
        <taxon>Apocrita</taxon>
        <taxon>Aculeata</taxon>
        <taxon>Apoidea</taxon>
        <taxon>Anthophila</taxon>
        <taxon>Apidae</taxon>
        <taxon>Heterotrigona</taxon>
    </lineage>
</organism>
<accession>A0A6V7GUT8</accession>
<sequence length="321" mass="36822">QTQKSTGKRTRTAYTSVQLMELESEFTKIHYLCRPKRIQLAASLSLSERQIKIWFQNRRMKLKKQESNLAIPTYSRQSTSNNPQLLIQNVNMQQQNSDNQIYQQNSDNQTYQQNSDNQTYQQNSVQYLPYQINPQDNTQALPSCMYATSHFSLDQSTSTDKKFEHFIHVQPNPAFQQTHESAQQFATQYFQPVYNYYHNQWNTHVSSNLSIESSLYQPNTLSTQLVDQSTTSTQLVDQSTISIQLVDQSTTATYQSNSCLYEGNNTETCNSNLNNFESNAQSNAQANLDDLSTLTDMNNLVPFSNEASSTVLEEAVRNSIE</sequence>
<keyword evidence="3 5" id="KW-0371">Homeobox</keyword>
<keyword evidence="9" id="KW-1185">Reference proteome</keyword>
<name>A0A6V7GUT8_9HYME</name>
<dbReference type="PROSITE" id="PS00027">
    <property type="entry name" value="HOMEOBOX_1"/>
    <property type="match status" value="1"/>
</dbReference>
<reference evidence="8" key="1">
    <citation type="submission" date="2020-07" db="EMBL/GenBank/DDBJ databases">
        <authorList>
            <person name="Nazaruddin N."/>
        </authorList>
    </citation>
    <scope>NUCLEOTIDE SEQUENCE</scope>
</reference>
<evidence type="ECO:0000256" key="4">
    <source>
        <dbReference type="ARBA" id="ARBA00023242"/>
    </source>
</evidence>
<dbReference type="OrthoDB" id="6159439at2759"/>
<dbReference type="GO" id="GO:0045944">
    <property type="term" value="P:positive regulation of transcription by RNA polymerase II"/>
    <property type="evidence" value="ECO:0007669"/>
    <property type="project" value="UniProtKB-ARBA"/>
</dbReference>
<dbReference type="SUPFAM" id="SSF46689">
    <property type="entry name" value="Homeodomain-like"/>
    <property type="match status" value="1"/>
</dbReference>
<comment type="subcellular location">
    <subcellularLocation>
        <location evidence="1 5 6">Nucleus</location>
    </subcellularLocation>
</comment>
<keyword evidence="4 5" id="KW-0539">Nucleus</keyword>
<dbReference type="PRINTS" id="PR00024">
    <property type="entry name" value="HOMEOBOX"/>
</dbReference>
<evidence type="ECO:0000256" key="3">
    <source>
        <dbReference type="ARBA" id="ARBA00023155"/>
    </source>
</evidence>
<comment type="caution">
    <text evidence="8">The sequence shown here is derived from an EMBL/GenBank/DDBJ whole genome shotgun (WGS) entry which is preliminary data.</text>
</comment>
<dbReference type="Gene3D" id="1.10.10.60">
    <property type="entry name" value="Homeodomain-like"/>
    <property type="match status" value="1"/>
</dbReference>
<dbReference type="GO" id="GO:0000981">
    <property type="term" value="F:DNA-binding transcription factor activity, RNA polymerase II-specific"/>
    <property type="evidence" value="ECO:0007669"/>
    <property type="project" value="InterPro"/>
</dbReference>
<evidence type="ECO:0000259" key="7">
    <source>
        <dbReference type="PROSITE" id="PS50071"/>
    </source>
</evidence>
<feature type="domain" description="Homeobox" evidence="7">
    <location>
        <begin position="5"/>
        <end position="65"/>
    </location>
</feature>
<dbReference type="InterPro" id="IPR009057">
    <property type="entry name" value="Homeodomain-like_sf"/>
</dbReference>
<feature type="non-terminal residue" evidence="8">
    <location>
        <position position="1"/>
    </location>
</feature>
<dbReference type="CDD" id="cd00086">
    <property type="entry name" value="homeodomain"/>
    <property type="match status" value="1"/>
</dbReference>
<dbReference type="Proteomes" id="UP000752696">
    <property type="component" value="Unassembled WGS sequence"/>
</dbReference>
<feature type="non-terminal residue" evidence="8">
    <location>
        <position position="321"/>
    </location>
</feature>
<evidence type="ECO:0000256" key="5">
    <source>
        <dbReference type="PROSITE-ProRule" id="PRU00108"/>
    </source>
</evidence>
<dbReference type="PANTHER" id="PTHR45664:SF12">
    <property type="entry name" value="PANCREAS_DUODENUM HOMEOBOX PROTEIN 1"/>
    <property type="match status" value="1"/>
</dbReference>
<protein>
    <recommendedName>
        <fullName evidence="7">Homeobox domain-containing protein</fullName>
    </recommendedName>
</protein>
<evidence type="ECO:0000256" key="6">
    <source>
        <dbReference type="RuleBase" id="RU000682"/>
    </source>
</evidence>
<dbReference type="EMBL" id="CAJDYZ010001637">
    <property type="protein sequence ID" value="CAD1469006.1"/>
    <property type="molecule type" value="Genomic_DNA"/>
</dbReference>
<feature type="DNA-binding region" description="Homeobox" evidence="5">
    <location>
        <begin position="7"/>
        <end position="66"/>
    </location>
</feature>
<dbReference type="PROSITE" id="PS50071">
    <property type="entry name" value="HOMEOBOX_2"/>
    <property type="match status" value="1"/>
</dbReference>
<dbReference type="InterPro" id="IPR020479">
    <property type="entry name" value="HD_metazoa"/>
</dbReference>
<dbReference type="PANTHER" id="PTHR45664">
    <property type="entry name" value="PROTEIN ZERKNUELLT 1-RELATED"/>
    <property type="match status" value="1"/>
</dbReference>
<dbReference type="GO" id="GO:0000978">
    <property type="term" value="F:RNA polymerase II cis-regulatory region sequence-specific DNA binding"/>
    <property type="evidence" value="ECO:0007669"/>
    <property type="project" value="TreeGrafter"/>
</dbReference>
<evidence type="ECO:0000313" key="9">
    <source>
        <dbReference type="Proteomes" id="UP000752696"/>
    </source>
</evidence>
<dbReference type="SMART" id="SM00389">
    <property type="entry name" value="HOX"/>
    <property type="match status" value="1"/>
</dbReference>
<dbReference type="InterPro" id="IPR017970">
    <property type="entry name" value="Homeobox_CS"/>
</dbReference>